<dbReference type="RefSeq" id="WP_344900145.1">
    <property type="nucleotide sequence ID" value="NZ_BAAAWD010000015.1"/>
</dbReference>
<comment type="caution">
    <text evidence="3">The sequence shown here is derived from an EMBL/GenBank/DDBJ whole genome shotgun (WGS) entry which is preliminary data.</text>
</comment>
<feature type="signal peptide" evidence="2">
    <location>
        <begin position="1"/>
        <end position="23"/>
    </location>
</feature>
<evidence type="ECO:0000256" key="1">
    <source>
        <dbReference type="SAM" id="MobiDB-lite"/>
    </source>
</evidence>
<feature type="compositionally biased region" description="Low complexity" evidence="1">
    <location>
        <begin position="48"/>
        <end position="59"/>
    </location>
</feature>
<feature type="region of interest" description="Disordered" evidence="1">
    <location>
        <begin position="39"/>
        <end position="59"/>
    </location>
</feature>
<sequence>MTAPRILSCALVTLVALSACSSAGDPVVGPATAGGVVGTDRGAGGRTSSGAPSAPPGAVALTPDEYRAELKEARDPVRDAVKKLAGTGGLKTLGKQLERTTTAVDGAVTRLAALAPPAEVRTQHDGYVEALRELSAALGSARQDAASQQLCTGPAVLTNMDREGALDTVEQAAKALNGYPASVVSVKAAKERDRRLSNGSFIVSESRTGRGSLEVRNGNPQDAVVIMTRGGRKAVGVYVRKKSNFKIQGVRDGNYKIFYTFGEDWDAKARTFTRSCDFQQFGKSVRFTTVTTATQIRWSTWRITLHSVVGGNVKPKKVNPGDFPG</sequence>
<proteinExistence type="predicted"/>
<keyword evidence="2" id="KW-0732">Signal</keyword>
<dbReference type="Proteomes" id="UP001499930">
    <property type="component" value="Unassembled WGS sequence"/>
</dbReference>
<reference evidence="4" key="1">
    <citation type="journal article" date="2019" name="Int. J. Syst. Evol. Microbiol.">
        <title>The Global Catalogue of Microorganisms (GCM) 10K type strain sequencing project: providing services to taxonomists for standard genome sequencing and annotation.</title>
        <authorList>
            <consortium name="The Broad Institute Genomics Platform"/>
            <consortium name="The Broad Institute Genome Sequencing Center for Infectious Disease"/>
            <person name="Wu L."/>
            <person name="Ma J."/>
        </authorList>
    </citation>
    <scope>NUCLEOTIDE SEQUENCE [LARGE SCALE GENOMIC DNA]</scope>
    <source>
        <strain evidence="4">JCM 3106</strain>
    </source>
</reference>
<evidence type="ECO:0000313" key="4">
    <source>
        <dbReference type="Proteomes" id="UP001499930"/>
    </source>
</evidence>
<evidence type="ECO:0008006" key="5">
    <source>
        <dbReference type="Google" id="ProtNLM"/>
    </source>
</evidence>
<dbReference type="PROSITE" id="PS51257">
    <property type="entry name" value="PROKAR_LIPOPROTEIN"/>
    <property type="match status" value="1"/>
</dbReference>
<feature type="chain" id="PRO_5045902611" description="Lipoprotein" evidence="2">
    <location>
        <begin position="24"/>
        <end position="325"/>
    </location>
</feature>
<protein>
    <recommendedName>
        <fullName evidence="5">Lipoprotein</fullName>
    </recommendedName>
</protein>
<keyword evidence="4" id="KW-1185">Reference proteome</keyword>
<organism evidence="3 4">
    <name type="scientific">Streptosporangium longisporum</name>
    <dbReference type="NCBI Taxonomy" id="46187"/>
    <lineage>
        <taxon>Bacteria</taxon>
        <taxon>Bacillati</taxon>
        <taxon>Actinomycetota</taxon>
        <taxon>Actinomycetes</taxon>
        <taxon>Streptosporangiales</taxon>
        <taxon>Streptosporangiaceae</taxon>
        <taxon>Streptosporangium</taxon>
    </lineage>
</organism>
<evidence type="ECO:0000256" key="2">
    <source>
        <dbReference type="SAM" id="SignalP"/>
    </source>
</evidence>
<evidence type="ECO:0000313" key="3">
    <source>
        <dbReference type="EMBL" id="GAA3022106.1"/>
    </source>
</evidence>
<name>A0ABP6KV58_9ACTN</name>
<dbReference type="EMBL" id="BAAAWD010000015">
    <property type="protein sequence ID" value="GAA3022106.1"/>
    <property type="molecule type" value="Genomic_DNA"/>
</dbReference>
<accession>A0ABP6KV58</accession>
<gene>
    <name evidence="3" type="ORF">GCM10017559_53870</name>
</gene>